<name>A0A6J5NGL0_9CAUD</name>
<evidence type="ECO:0008006" key="4">
    <source>
        <dbReference type="Google" id="ProtNLM"/>
    </source>
</evidence>
<evidence type="ECO:0000313" key="3">
    <source>
        <dbReference type="EMBL" id="CAB4156936.1"/>
    </source>
</evidence>
<accession>A0A6J5NGL0</accession>
<sequence length="1733" mass="191373">MSVNRSPLSKSPTIKAKGYGFDADGNPVYVKADGSVTQLSIGNKKGEKPKSSFAEEKNALDLQTRKLVGTLVNDPNLSFVQSAQARTAALALSAGQRGSVNTKGPLGEIWRGITAAPLALGKGALKVYDTAVSPFQQTGQSLVKELVDIMEGRGANLNDFIKQAKTKDFSAAEAAGVQNKWIKGFSNFALDTLFDPTTYLTLGASAASKATRFALANKVALELVPKYPELKPLLSNIARYGAMEIPKEIRVAEGIASGVKYMGKEIPYSSGLAKAWRHTVSPVRATIGDVVASTPTGRLLLQKTTAESLKDLTLAGFGRRATQNMYKPEFQQGLMEMSASAVAKGIETTVLRKAQGEISEVMEKAKLVAPDDPTINNVYRAIEAGSDDGLSDVAKEVYVTVKEWTEKLRAEVIEAQYKLGDAYGLEVSKMGYLENHLYHKITPEAKAWTLGRTNVSRSGYRSGDLTAKDLLETNGTMLFRKLRPPVLDETGKVVRQSEFLGVPLTTPEMATIDGLNKISMDQLGFKWFSDDLGDILQGYAESVAKTRSRIAYVNRAMGYGADAIKPMVIKEIVPDEELVADLVRIGKILTKAQKALRTKVRNAPKLASTREGVATAADDFGKVLQDILDGRYMERSLVDSEIDSIREGLNEVWEVIDKARTRSLTLSEDAKGEFEDLWGGYLRQAEELRDAIADNTYERYAIGFDLRNEYARLTGMDAGVEALDDKPIEWFAERITRMRDGGRSAPREQARLLKQRDRLRNWLDELGGDEADDATRNRLLDELEAVDAELEGVQVLSDVRANASYANDGVIWGSVPDATDVEAPFQVWTTKPVDDEFGTFGRMEDSLMGHAIPEEDLVDFRNPMMMQQVVSPETISDTIGRVWREAGIEDPTWASVVDEAFATGQVDETLRIVSPAKAEMLEEIINFSRMVDDAIDNGVDLTEFEIESFFSFMRQNFQAVAREFSVDNSDAVANGMLNDFIRGLTDDAVESGFRGTLVPMRTIFNDVDDIASEWAVVLPSDTPTPVVGDSVVDEWQTVVDNPLAESLLRGSKESYELDLMSRGDKLRTEGLDLQALREAREALEKELDDLANPDVLMAERMRRNTFILFDGKMLSVKQAKKMLAGMDEVLARESKNVDRQIDNIMGEFRATDAEAGARALELEDRLPILLNNARAIANWDATMGASLRAHIDGVVALLARKPAKGSTGASNAAWVRDVERHLADSALLDFDPALKDAYDRIITLVHAGEAELGKIDGEIAVNAWNLSKARSGEMGKVLFEDVEKGWEELKGMGVQVPDIVAAKWYPNLEKLRRTEEAAAFFKTVNALNNYWKRYVTASVGFFVRNGLSGQFMNYADGVPLSEMRTGMRWAAAQYDSKGRTLAGKTYADWMDRAGIDLTDANAVAEADFVQQVVAATGRGQSDDFAIPMFGLEGKQGNKIKAASNAYLGFFSRKNDFVENALRIPMALDSFRQGMSFDEAVARIRRVHFDYTDLSSLDEAAKKFIPFWIWTSRNIPLQVAQMATRPKAYVQYERIKKEFPVNEELMLPSWIQRSGPLGAGAGSVLTPDLPMVRLAQNLKDITTPSGLVGQMTPLIRVPVELWMGKQVALDIPFSDKRTAQGVETAVAKVLYNLTGTAYADYDANGRMMIDPRVTYVIEQALPTLAQGFRVTGGKLGGKESLEERWIGNILNWFGVPYRQIGEQQQRGEAINRQFKLKDLEKQLEGIIKSNKAKP</sequence>
<dbReference type="EMBL" id="LR796647">
    <property type="protein sequence ID" value="CAB4156936.1"/>
    <property type="molecule type" value="Genomic_DNA"/>
</dbReference>
<evidence type="ECO:0000313" key="2">
    <source>
        <dbReference type="EMBL" id="CAB4139890.1"/>
    </source>
</evidence>
<organism evidence="3">
    <name type="scientific">uncultured Caudovirales phage</name>
    <dbReference type="NCBI Taxonomy" id="2100421"/>
    <lineage>
        <taxon>Viruses</taxon>
        <taxon>Duplodnaviria</taxon>
        <taxon>Heunggongvirae</taxon>
        <taxon>Uroviricota</taxon>
        <taxon>Caudoviricetes</taxon>
        <taxon>Peduoviridae</taxon>
        <taxon>Maltschvirus</taxon>
        <taxon>Maltschvirus maltsch</taxon>
    </lineage>
</organism>
<protein>
    <recommendedName>
        <fullName evidence="4">Large polyvalent protein associated domain-containing protein</fullName>
    </recommendedName>
</protein>
<proteinExistence type="predicted"/>
<evidence type="ECO:0000256" key="1">
    <source>
        <dbReference type="SAM" id="Coils"/>
    </source>
</evidence>
<gene>
    <name evidence="2" type="ORF">UFOVP355_45</name>
    <name evidence="3" type="ORF">UFOVP677_45</name>
</gene>
<keyword evidence="1" id="KW-0175">Coiled coil</keyword>
<feature type="coiled-coil region" evidence="1">
    <location>
        <begin position="1066"/>
        <end position="1093"/>
    </location>
</feature>
<dbReference type="EMBL" id="LR796366">
    <property type="protein sequence ID" value="CAB4139890.1"/>
    <property type="molecule type" value="Genomic_DNA"/>
</dbReference>
<reference evidence="3" key="1">
    <citation type="submission" date="2020-04" db="EMBL/GenBank/DDBJ databases">
        <authorList>
            <person name="Chiriac C."/>
            <person name="Salcher M."/>
            <person name="Ghai R."/>
            <person name="Kavagutti S V."/>
        </authorList>
    </citation>
    <scope>NUCLEOTIDE SEQUENCE</scope>
</reference>